<feature type="transmembrane region" description="Helical" evidence="10">
    <location>
        <begin position="251"/>
        <end position="269"/>
    </location>
</feature>
<feature type="transmembrane region" description="Helical" evidence="10">
    <location>
        <begin position="65"/>
        <end position="94"/>
    </location>
</feature>
<evidence type="ECO:0000259" key="11">
    <source>
        <dbReference type="Pfam" id="PF03600"/>
    </source>
</evidence>
<evidence type="ECO:0000256" key="4">
    <source>
        <dbReference type="ARBA" id="ARBA00022448"/>
    </source>
</evidence>
<keyword evidence="5" id="KW-1003">Cell membrane</keyword>
<evidence type="ECO:0000256" key="10">
    <source>
        <dbReference type="SAM" id="Phobius"/>
    </source>
</evidence>
<feature type="transmembrane region" description="Helical" evidence="10">
    <location>
        <begin position="6"/>
        <end position="27"/>
    </location>
</feature>
<evidence type="ECO:0000313" key="12">
    <source>
        <dbReference type="EMBL" id="MEQ7847644.1"/>
    </source>
</evidence>
<dbReference type="PANTHER" id="PTHR43302:SF5">
    <property type="entry name" value="TRANSPORTER ARSB-RELATED"/>
    <property type="match status" value="1"/>
</dbReference>
<feature type="transmembrane region" description="Helical" evidence="10">
    <location>
        <begin position="421"/>
        <end position="442"/>
    </location>
</feature>
<keyword evidence="9 10" id="KW-0472">Membrane</keyword>
<dbReference type="PRINTS" id="PR00758">
    <property type="entry name" value="ARSENICPUMP"/>
</dbReference>
<evidence type="ECO:0000256" key="8">
    <source>
        <dbReference type="ARBA" id="ARBA00022989"/>
    </source>
</evidence>
<feature type="transmembrane region" description="Helical" evidence="10">
    <location>
        <begin position="306"/>
        <end position="326"/>
    </location>
</feature>
<dbReference type="InterPro" id="IPR004680">
    <property type="entry name" value="Cit_transptr-like_dom"/>
</dbReference>
<feature type="transmembrane region" description="Helical" evidence="10">
    <location>
        <begin position="275"/>
        <end position="294"/>
    </location>
</feature>
<dbReference type="Proteomes" id="UP001482520">
    <property type="component" value="Unassembled WGS sequence"/>
</dbReference>
<comment type="similarity">
    <text evidence="3">Belongs to the CitM (TC 2.A.11) transporter family.</text>
</comment>
<keyword evidence="6 10" id="KW-0812">Transmembrane</keyword>
<evidence type="ECO:0000256" key="2">
    <source>
        <dbReference type="ARBA" id="ARBA00006433"/>
    </source>
</evidence>
<proteinExistence type="inferred from homology"/>
<accession>A0ABV1NYS9</accession>
<feature type="transmembrane region" description="Helical" evidence="10">
    <location>
        <begin position="106"/>
        <end position="138"/>
    </location>
</feature>
<dbReference type="Pfam" id="PF03600">
    <property type="entry name" value="CitMHS"/>
    <property type="match status" value="1"/>
</dbReference>
<name>A0ABV1NYS9_9ACTN</name>
<evidence type="ECO:0000313" key="13">
    <source>
        <dbReference type="Proteomes" id="UP001482520"/>
    </source>
</evidence>
<sequence>MQIQEALAGSLADVVAVVALLALLVTAYAHPRPLVEAAVAVVAGLAALATGRLGLDAVGSTLGHLAPVVVFLAAVLVVPEVCSRAGLFAAAAAVVRRTDRGDPRRLLLGAFVLAAAVTCVLSLDATVVLVTPVVVAAARGAGWSSRPVAWACLRMANSASLLLPVSNLTNLLAMRDLDLTFAGFALAMAPVLVVVLVVEWVALRVLFRRELSPATASGAGAVGGPRAGAVGEAGADEDGGVAAVAPPWERVPLVVVTLMLAGFAVGSPLGVEPGWVAAVAAVVLVGWAARRGLLTWPEAGRATHPSFALFVLGLGVVVATLTTGPLGDAVGRLLPAPSGAPSWTDLLVVALVATALANLVTNLSATLLVVPLVAPLGSDAVLAALLGLNIGSGLTYTGSLANLLWRRGLGHSTAAPSMRTFHAWSLTTTPVVLLAAVTALALT</sequence>
<evidence type="ECO:0000256" key="9">
    <source>
        <dbReference type="ARBA" id="ARBA00023136"/>
    </source>
</evidence>
<dbReference type="PANTHER" id="PTHR43302">
    <property type="entry name" value="TRANSPORTER ARSB-RELATED"/>
    <property type="match status" value="1"/>
</dbReference>
<dbReference type="InterPro" id="IPR000802">
    <property type="entry name" value="Arsenical_pump_ArsB"/>
</dbReference>
<evidence type="ECO:0000256" key="1">
    <source>
        <dbReference type="ARBA" id="ARBA00004651"/>
    </source>
</evidence>
<comment type="subcellular location">
    <subcellularLocation>
        <location evidence="1">Cell membrane</location>
        <topology evidence="1">Multi-pass membrane protein</topology>
    </subcellularLocation>
</comment>
<evidence type="ECO:0000256" key="7">
    <source>
        <dbReference type="ARBA" id="ARBA00022849"/>
    </source>
</evidence>
<dbReference type="RefSeq" id="WP_349804586.1">
    <property type="nucleotide sequence ID" value="NZ_JBEGDP010000009.1"/>
</dbReference>
<comment type="similarity">
    <text evidence="2">Belongs to the ArsB family.</text>
</comment>
<keyword evidence="8 10" id="KW-1133">Transmembrane helix</keyword>
<reference evidence="12 13" key="1">
    <citation type="submission" date="2024-02" db="EMBL/GenBank/DDBJ databases">
        <title>Full genome sequence of Nocardioides kribbensis.</title>
        <authorList>
            <person name="Poletto B.L."/>
            <person name="Silva G."/>
            <person name="Galante D."/>
            <person name="Campos K.R."/>
            <person name="Santos M.B.N."/>
            <person name="Sacchi C.T."/>
        </authorList>
    </citation>
    <scope>NUCLEOTIDE SEQUENCE [LARGE SCALE GENOMIC DNA]</scope>
    <source>
        <strain evidence="12 13">O4R</strain>
    </source>
</reference>
<evidence type="ECO:0000256" key="3">
    <source>
        <dbReference type="ARBA" id="ARBA00009843"/>
    </source>
</evidence>
<organism evidence="12 13">
    <name type="scientific">Nocardioides kribbensis</name>
    <dbReference type="NCBI Taxonomy" id="305517"/>
    <lineage>
        <taxon>Bacteria</taxon>
        <taxon>Bacillati</taxon>
        <taxon>Actinomycetota</taxon>
        <taxon>Actinomycetes</taxon>
        <taxon>Propionibacteriales</taxon>
        <taxon>Nocardioidaceae</taxon>
        <taxon>Nocardioides</taxon>
    </lineage>
</organism>
<keyword evidence="4" id="KW-0813">Transport</keyword>
<keyword evidence="13" id="KW-1185">Reference proteome</keyword>
<keyword evidence="7" id="KW-0059">Arsenical resistance</keyword>
<comment type="caution">
    <text evidence="12">The sequence shown here is derived from an EMBL/GenBank/DDBJ whole genome shotgun (WGS) entry which is preliminary data.</text>
</comment>
<evidence type="ECO:0000256" key="6">
    <source>
        <dbReference type="ARBA" id="ARBA00022692"/>
    </source>
</evidence>
<feature type="transmembrane region" description="Helical" evidence="10">
    <location>
        <begin position="380"/>
        <end position="401"/>
    </location>
</feature>
<dbReference type="EMBL" id="JBEGDP010000009">
    <property type="protein sequence ID" value="MEQ7847644.1"/>
    <property type="molecule type" value="Genomic_DNA"/>
</dbReference>
<protein>
    <submittedName>
        <fullName evidence="12">SLC13 family permease</fullName>
    </submittedName>
</protein>
<evidence type="ECO:0000256" key="5">
    <source>
        <dbReference type="ARBA" id="ARBA00022475"/>
    </source>
</evidence>
<feature type="domain" description="Citrate transporter-like" evidence="11">
    <location>
        <begin position="34"/>
        <end position="378"/>
    </location>
</feature>
<feature type="transmembrane region" description="Helical" evidence="10">
    <location>
        <begin position="346"/>
        <end position="373"/>
    </location>
</feature>
<gene>
    <name evidence="12" type="ORF">V6R90_10165</name>
</gene>
<feature type="transmembrane region" description="Helical" evidence="10">
    <location>
        <begin position="181"/>
        <end position="203"/>
    </location>
</feature>